<dbReference type="GO" id="GO:0005634">
    <property type="term" value="C:nucleus"/>
    <property type="evidence" value="ECO:0007669"/>
    <property type="project" value="TreeGrafter"/>
</dbReference>
<comment type="similarity">
    <text evidence="5 6">Belongs to the small heat shock protein (HSP20) family.</text>
</comment>
<feature type="region of interest" description="Disordered" evidence="7">
    <location>
        <begin position="1"/>
        <end position="68"/>
    </location>
</feature>
<evidence type="ECO:0000256" key="6">
    <source>
        <dbReference type="RuleBase" id="RU003616"/>
    </source>
</evidence>
<dbReference type="FunFam" id="2.60.40.790:FF:000014">
    <property type="entry name" value="AT-rich interactive domain-containing protein 3"/>
    <property type="match status" value="1"/>
</dbReference>
<dbReference type="SMART" id="SM01014">
    <property type="entry name" value="ARID"/>
    <property type="match status" value="1"/>
</dbReference>
<dbReference type="Proteomes" id="UP001443914">
    <property type="component" value="Unassembled WGS sequence"/>
</dbReference>
<evidence type="ECO:0000256" key="1">
    <source>
        <dbReference type="ARBA" id="ARBA00023015"/>
    </source>
</evidence>
<feature type="compositionally biased region" description="Acidic residues" evidence="7">
    <location>
        <begin position="1"/>
        <end position="18"/>
    </location>
</feature>
<dbReference type="FunFam" id="1.10.150.60:FF:000018">
    <property type="entry name" value="AT-rich interactive domain-containing protein 3"/>
    <property type="match status" value="1"/>
</dbReference>
<keyword evidence="4" id="KW-0539">Nucleus</keyword>
<dbReference type="CDD" id="cd16100">
    <property type="entry name" value="ARID"/>
    <property type="match status" value="1"/>
</dbReference>
<keyword evidence="3" id="KW-0804">Transcription</keyword>
<dbReference type="Gene3D" id="2.60.40.790">
    <property type="match status" value="1"/>
</dbReference>
<keyword evidence="11" id="KW-1185">Reference proteome</keyword>
<evidence type="ECO:0000256" key="5">
    <source>
        <dbReference type="PROSITE-ProRule" id="PRU00285"/>
    </source>
</evidence>
<dbReference type="PANTHER" id="PTHR15348">
    <property type="entry name" value="AT-RICH INTERACTIVE DOMAIN-CONTAINING PROTEIN ARID DOMAIN- CONTAINING PROTEIN DEAD RINGER PROTEIN B-CELL REGULATOR OF IGH TRANSCRIPTION BRIGHT"/>
    <property type="match status" value="1"/>
</dbReference>
<dbReference type="Gene3D" id="1.10.150.60">
    <property type="entry name" value="ARID DNA-binding domain"/>
    <property type="match status" value="1"/>
</dbReference>
<gene>
    <name evidence="10" type="ORF">RND81_06G060300</name>
</gene>
<evidence type="ECO:0000259" key="8">
    <source>
        <dbReference type="PROSITE" id="PS01031"/>
    </source>
</evidence>
<evidence type="ECO:0000259" key="9">
    <source>
        <dbReference type="PROSITE" id="PS51011"/>
    </source>
</evidence>
<keyword evidence="2" id="KW-0238">DNA-binding</keyword>
<dbReference type="Pfam" id="PF01388">
    <property type="entry name" value="ARID"/>
    <property type="match status" value="1"/>
</dbReference>
<dbReference type="InterPro" id="IPR002068">
    <property type="entry name" value="A-crystallin/Hsp20_dom"/>
</dbReference>
<dbReference type="InterPro" id="IPR045147">
    <property type="entry name" value="ARI3A/B/C"/>
</dbReference>
<dbReference type="PROSITE" id="PS01031">
    <property type="entry name" value="SHSP"/>
    <property type="match status" value="1"/>
</dbReference>
<dbReference type="SMART" id="SM00501">
    <property type="entry name" value="BRIGHT"/>
    <property type="match status" value="1"/>
</dbReference>
<evidence type="ECO:0000256" key="2">
    <source>
        <dbReference type="ARBA" id="ARBA00023125"/>
    </source>
</evidence>
<evidence type="ECO:0000256" key="7">
    <source>
        <dbReference type="SAM" id="MobiDB-lite"/>
    </source>
</evidence>
<dbReference type="PROSITE" id="PS51011">
    <property type="entry name" value="ARID"/>
    <property type="match status" value="1"/>
</dbReference>
<dbReference type="Pfam" id="PF00011">
    <property type="entry name" value="HSP20"/>
    <property type="match status" value="1"/>
</dbReference>
<protein>
    <submittedName>
        <fullName evidence="10">Uncharacterized protein</fullName>
    </submittedName>
</protein>
<name>A0AAW1K796_SAPOF</name>
<dbReference type="EMBL" id="JBDFQZ010000006">
    <property type="protein sequence ID" value="KAK9713947.1"/>
    <property type="molecule type" value="Genomic_DNA"/>
</dbReference>
<feature type="domain" description="ARID" evidence="9">
    <location>
        <begin position="120"/>
        <end position="211"/>
    </location>
</feature>
<dbReference type="PANTHER" id="PTHR15348:SF17">
    <property type="entry name" value="AT-RICH INTERACTIVE DOMAIN-CONTAINING PROTEIN 5"/>
    <property type="match status" value="1"/>
</dbReference>
<feature type="domain" description="SHSP" evidence="8">
    <location>
        <begin position="315"/>
        <end position="416"/>
    </location>
</feature>
<sequence>MRNSDTEMEVGDAVDEESELGRGDTPSPIDDGNHENPTLNEIGNGNGNVNGSGHSPKKAADGAFPNKIQNDGSCVEVTPARISGRLLARSNLDSTSGRSGNSAKRVKTIEDEDEDEAGTKEEQAEFMKEVVAFYKNRFMDLKPPKFYGEPLNLLKLWRSVVRLGGYDRVTFYKLWRQIGESFHPPKTCTTISWTFRIFYEKSLLEYEKYKIEIGEVEFPDAPTPERASAENEAGAITSLGRVRRDAATRAMQGWHAQRQSGYVEVGEPITKDKNLSSSQKREKHLKNIGVNKRKTSHLEHLENDMLAEANKELVATVIDVGPPADWVKINVRESKDSFEVYALVPGLLREEVRVQSDASGRVVITGTPEQLDNPWGITPFKKIVTLPARIDTLHTSAVVSLHGRLFVRVPFAPPIQ</sequence>
<dbReference type="EMBL" id="JBDFQZ010000006">
    <property type="protein sequence ID" value="KAK9713948.1"/>
    <property type="molecule type" value="Genomic_DNA"/>
</dbReference>
<keyword evidence="1" id="KW-0805">Transcription regulation</keyword>
<evidence type="ECO:0000313" key="11">
    <source>
        <dbReference type="Proteomes" id="UP001443914"/>
    </source>
</evidence>
<dbReference type="GO" id="GO:0003677">
    <property type="term" value="F:DNA binding"/>
    <property type="evidence" value="ECO:0007669"/>
    <property type="project" value="UniProtKB-KW"/>
</dbReference>
<dbReference type="GO" id="GO:0006357">
    <property type="term" value="P:regulation of transcription by RNA polymerase II"/>
    <property type="evidence" value="ECO:0007669"/>
    <property type="project" value="InterPro"/>
</dbReference>
<organism evidence="10 11">
    <name type="scientific">Saponaria officinalis</name>
    <name type="common">Common soapwort</name>
    <name type="synonym">Lychnis saponaria</name>
    <dbReference type="NCBI Taxonomy" id="3572"/>
    <lineage>
        <taxon>Eukaryota</taxon>
        <taxon>Viridiplantae</taxon>
        <taxon>Streptophyta</taxon>
        <taxon>Embryophyta</taxon>
        <taxon>Tracheophyta</taxon>
        <taxon>Spermatophyta</taxon>
        <taxon>Magnoliopsida</taxon>
        <taxon>eudicotyledons</taxon>
        <taxon>Gunneridae</taxon>
        <taxon>Pentapetalae</taxon>
        <taxon>Caryophyllales</taxon>
        <taxon>Caryophyllaceae</taxon>
        <taxon>Caryophylleae</taxon>
        <taxon>Saponaria</taxon>
    </lineage>
</organism>
<evidence type="ECO:0000313" key="10">
    <source>
        <dbReference type="EMBL" id="KAK9713948.1"/>
    </source>
</evidence>
<feature type="region of interest" description="Disordered" evidence="7">
    <location>
        <begin position="88"/>
        <end position="121"/>
    </location>
</feature>
<accession>A0AAW1K796</accession>
<reference evidence="10 11" key="1">
    <citation type="submission" date="2024-03" db="EMBL/GenBank/DDBJ databases">
        <title>WGS assembly of Saponaria officinalis var. Norfolk2.</title>
        <authorList>
            <person name="Jenkins J."/>
            <person name="Shu S."/>
            <person name="Grimwood J."/>
            <person name="Barry K."/>
            <person name="Goodstein D."/>
            <person name="Schmutz J."/>
            <person name="Leebens-Mack J."/>
            <person name="Osbourn A."/>
        </authorList>
    </citation>
    <scope>NUCLEOTIDE SEQUENCE [LARGE SCALE GENOMIC DNA]</scope>
    <source>
        <strain evidence="11">cv. Norfolk2</strain>
        <strain evidence="10">JIC</strain>
        <tissue evidence="10">Leaf</tissue>
    </source>
</reference>
<dbReference type="InterPro" id="IPR008978">
    <property type="entry name" value="HSP20-like_chaperone"/>
</dbReference>
<dbReference type="AlphaFoldDB" id="A0AAW1K796"/>
<dbReference type="SUPFAM" id="SSF49764">
    <property type="entry name" value="HSP20-like chaperones"/>
    <property type="match status" value="1"/>
</dbReference>
<dbReference type="SUPFAM" id="SSF46774">
    <property type="entry name" value="ARID-like"/>
    <property type="match status" value="1"/>
</dbReference>
<dbReference type="InterPro" id="IPR036431">
    <property type="entry name" value="ARID_dom_sf"/>
</dbReference>
<evidence type="ECO:0000256" key="3">
    <source>
        <dbReference type="ARBA" id="ARBA00023163"/>
    </source>
</evidence>
<feature type="compositionally biased region" description="Polar residues" evidence="7">
    <location>
        <begin position="91"/>
        <end position="102"/>
    </location>
</feature>
<dbReference type="InterPro" id="IPR001606">
    <property type="entry name" value="ARID_dom"/>
</dbReference>
<comment type="caution">
    <text evidence="10">The sequence shown here is derived from an EMBL/GenBank/DDBJ whole genome shotgun (WGS) entry which is preliminary data.</text>
</comment>
<dbReference type="CDD" id="cd06464">
    <property type="entry name" value="ACD_sHsps-like"/>
    <property type="match status" value="1"/>
</dbReference>
<proteinExistence type="inferred from homology"/>
<evidence type="ECO:0000256" key="4">
    <source>
        <dbReference type="ARBA" id="ARBA00023242"/>
    </source>
</evidence>